<evidence type="ECO:0000313" key="6">
    <source>
        <dbReference type="Proteomes" id="UP001517247"/>
    </source>
</evidence>
<dbReference type="InterPro" id="IPR029044">
    <property type="entry name" value="Nucleotide-diphossugar_trans"/>
</dbReference>
<dbReference type="PANTHER" id="PTHR43179">
    <property type="entry name" value="RHAMNOSYLTRANSFERASE WBBL"/>
    <property type="match status" value="1"/>
</dbReference>
<evidence type="ECO:0000259" key="4">
    <source>
        <dbReference type="Pfam" id="PF00535"/>
    </source>
</evidence>
<evidence type="ECO:0000256" key="1">
    <source>
        <dbReference type="ARBA" id="ARBA00006739"/>
    </source>
</evidence>
<evidence type="ECO:0000256" key="2">
    <source>
        <dbReference type="ARBA" id="ARBA00022676"/>
    </source>
</evidence>
<gene>
    <name evidence="5" type="ORF">E6A44_016515</name>
</gene>
<organism evidence="5 6">
    <name type="scientific">Pedobacter ureilyticus</name>
    <dbReference type="NCBI Taxonomy" id="1393051"/>
    <lineage>
        <taxon>Bacteria</taxon>
        <taxon>Pseudomonadati</taxon>
        <taxon>Bacteroidota</taxon>
        <taxon>Sphingobacteriia</taxon>
        <taxon>Sphingobacteriales</taxon>
        <taxon>Sphingobacteriaceae</taxon>
        <taxon>Pedobacter</taxon>
    </lineage>
</organism>
<sequence length="339" mass="38564">MEPSVAVVILNWNGQSFLERFLPSVVKTNYSNLQIIVADNASTDQSVSFLAQYYPNVEVIVNDKNYGFAEGYNQALAKVNADYFVLLNSDVEVPENWIKPVIDVMQSDENIAAAQPKIKWQQNKAMFEYAGAAGGFIDSFGFTFCRGRIFDHLEEDLNQYNTDLPIFWASGAAFFIKSKVWKEVGGLDADLFAHMEEIDLCWRLKNRGYKVVSCTSAEVYHVGGGTLDASSPFKSYLNFRNNLIIMQKNLPLGEAFYKVFARLWLDLAAWFQFAFKGQFGFAFSINKAHYHFFKAFFKTAAKRSNRQISLKKHDGVLNGSIVWKYFISNKKKFSEISGL</sequence>
<dbReference type="CDD" id="cd04186">
    <property type="entry name" value="GT_2_like_c"/>
    <property type="match status" value="1"/>
</dbReference>
<evidence type="ECO:0000313" key="5">
    <source>
        <dbReference type="EMBL" id="MFN0257196.1"/>
    </source>
</evidence>
<reference evidence="5 6" key="1">
    <citation type="submission" date="2024-12" db="EMBL/GenBank/DDBJ databases">
        <authorList>
            <person name="Hu S."/>
        </authorList>
    </citation>
    <scope>NUCLEOTIDE SEQUENCE [LARGE SCALE GENOMIC DNA]</scope>
    <source>
        <strain evidence="5 6">THG-T11</strain>
    </source>
</reference>
<dbReference type="InterPro" id="IPR001173">
    <property type="entry name" value="Glyco_trans_2-like"/>
</dbReference>
<keyword evidence="6" id="KW-1185">Reference proteome</keyword>
<accession>A0ABW9JDI8</accession>
<dbReference type="Gene3D" id="3.90.550.10">
    <property type="entry name" value="Spore Coat Polysaccharide Biosynthesis Protein SpsA, Chain A"/>
    <property type="match status" value="1"/>
</dbReference>
<evidence type="ECO:0000256" key="3">
    <source>
        <dbReference type="ARBA" id="ARBA00022679"/>
    </source>
</evidence>
<dbReference type="PANTHER" id="PTHR43179:SF12">
    <property type="entry name" value="GALACTOFURANOSYLTRANSFERASE GLFT2"/>
    <property type="match status" value="1"/>
</dbReference>
<dbReference type="RefSeq" id="WP_138724272.1">
    <property type="nucleotide sequence ID" value="NZ_SSHJ02000008.1"/>
</dbReference>
<keyword evidence="3 5" id="KW-0808">Transferase</keyword>
<proteinExistence type="inferred from homology"/>
<keyword evidence="2 5" id="KW-0328">Glycosyltransferase</keyword>
<name>A0ABW9JDI8_9SPHI</name>
<comment type="caution">
    <text evidence="5">The sequence shown here is derived from an EMBL/GenBank/DDBJ whole genome shotgun (WGS) entry which is preliminary data.</text>
</comment>
<dbReference type="GO" id="GO:0016757">
    <property type="term" value="F:glycosyltransferase activity"/>
    <property type="evidence" value="ECO:0007669"/>
    <property type="project" value="UniProtKB-KW"/>
</dbReference>
<comment type="similarity">
    <text evidence="1">Belongs to the glycosyltransferase 2 family.</text>
</comment>
<dbReference type="Pfam" id="PF00535">
    <property type="entry name" value="Glycos_transf_2"/>
    <property type="match status" value="1"/>
</dbReference>
<feature type="domain" description="Glycosyltransferase 2-like" evidence="4">
    <location>
        <begin position="7"/>
        <end position="121"/>
    </location>
</feature>
<dbReference type="Proteomes" id="UP001517247">
    <property type="component" value="Unassembled WGS sequence"/>
</dbReference>
<dbReference type="SUPFAM" id="SSF53448">
    <property type="entry name" value="Nucleotide-diphospho-sugar transferases"/>
    <property type="match status" value="1"/>
</dbReference>
<dbReference type="EC" id="2.4.-.-" evidence="5"/>
<protein>
    <submittedName>
        <fullName evidence="5">Glycosyltransferase family 2 protein</fullName>
        <ecNumber evidence="5">2.4.-.-</ecNumber>
    </submittedName>
</protein>
<dbReference type="EMBL" id="SSHJ02000008">
    <property type="protein sequence ID" value="MFN0257196.1"/>
    <property type="molecule type" value="Genomic_DNA"/>
</dbReference>